<proteinExistence type="predicted"/>
<dbReference type="GeneID" id="24099577"/>
<evidence type="ECO:0000313" key="2">
    <source>
        <dbReference type="Proteomes" id="UP000006352"/>
    </source>
</evidence>
<dbReference type="HOGENOM" id="CLU_1360426_0_0_1"/>
<dbReference type="RefSeq" id="XP_012183949.1">
    <property type="nucleotide sequence ID" value="XM_012328559.1"/>
</dbReference>
<accession>J4IBH4</accession>
<gene>
    <name evidence="1" type="ORF">FIBRA_06851</name>
</gene>
<dbReference type="OrthoDB" id="2757320at2759"/>
<dbReference type="InParanoid" id="J4IBH4"/>
<name>J4IBH4_9APHY</name>
<sequence length="201" mass="22068">MSSTTAVFTSSRFTNLIPSKCVLLKGPSRVFVTCVGRCTITDVLHVIDLEIYIDSDTAALSSTEIRWLYAFRNRKVLEIDSQLNGDFNDHDFCDMATPWPRLRHLSFRDTQGMSFSPPFEPSGTLAGLAHFARHCPNLQTLSATTDADVLPTAIPADGCGRPLARLGESWTTHVDLNESPLTGDTKQVAGLLLSIFPNLLV</sequence>
<dbReference type="Proteomes" id="UP000006352">
    <property type="component" value="Unassembled WGS sequence"/>
</dbReference>
<dbReference type="EMBL" id="HE797163">
    <property type="protein sequence ID" value="CCM04666.1"/>
    <property type="molecule type" value="Genomic_DNA"/>
</dbReference>
<protein>
    <recommendedName>
        <fullName evidence="3">F-box domain-containing protein</fullName>
    </recommendedName>
</protein>
<evidence type="ECO:0000313" key="1">
    <source>
        <dbReference type="EMBL" id="CCM04666.1"/>
    </source>
</evidence>
<evidence type="ECO:0008006" key="3">
    <source>
        <dbReference type="Google" id="ProtNLM"/>
    </source>
</evidence>
<keyword evidence="2" id="KW-1185">Reference proteome</keyword>
<dbReference type="AlphaFoldDB" id="J4IBH4"/>
<reference evidence="1 2" key="1">
    <citation type="journal article" date="2012" name="Appl. Environ. Microbiol.">
        <title>Short-read sequencing for genomic analysis of the brown rot fungus Fibroporia radiculosa.</title>
        <authorList>
            <person name="Tang J.D."/>
            <person name="Perkins A.D."/>
            <person name="Sonstegard T.S."/>
            <person name="Schroeder S.G."/>
            <person name="Burgess S.C."/>
            <person name="Diehl S.V."/>
        </authorList>
    </citation>
    <scope>NUCLEOTIDE SEQUENCE [LARGE SCALE GENOMIC DNA]</scope>
    <source>
        <strain evidence="1 2">TFFH 294</strain>
    </source>
</reference>
<organism evidence="1 2">
    <name type="scientific">Fibroporia radiculosa</name>
    <dbReference type="NCBI Taxonomy" id="599839"/>
    <lineage>
        <taxon>Eukaryota</taxon>
        <taxon>Fungi</taxon>
        <taxon>Dikarya</taxon>
        <taxon>Basidiomycota</taxon>
        <taxon>Agaricomycotina</taxon>
        <taxon>Agaricomycetes</taxon>
        <taxon>Polyporales</taxon>
        <taxon>Fibroporiaceae</taxon>
        <taxon>Fibroporia</taxon>
    </lineage>
</organism>